<dbReference type="PROSITE" id="PS00674">
    <property type="entry name" value="AAA"/>
    <property type="match status" value="1"/>
</dbReference>
<dbReference type="GO" id="GO:0016887">
    <property type="term" value="F:ATP hydrolysis activity"/>
    <property type="evidence" value="ECO:0007669"/>
    <property type="project" value="InterPro"/>
</dbReference>
<comment type="subcellular location">
    <subcellularLocation>
        <location evidence="2">Cytoplasm</location>
    </subcellularLocation>
    <subcellularLocation>
        <location evidence="1">Membrane</location>
    </subcellularLocation>
</comment>
<evidence type="ECO:0000256" key="5">
    <source>
        <dbReference type="ARBA" id="ARBA00022741"/>
    </source>
</evidence>
<keyword evidence="8" id="KW-0472">Membrane</keyword>
<evidence type="ECO:0000256" key="1">
    <source>
        <dbReference type="ARBA" id="ARBA00004370"/>
    </source>
</evidence>
<dbReference type="Pfam" id="PF00004">
    <property type="entry name" value="AAA"/>
    <property type="match status" value="2"/>
</dbReference>
<evidence type="ECO:0000256" key="10">
    <source>
        <dbReference type="ARBA" id="ARBA00034532"/>
    </source>
</evidence>
<organism evidence="12 13">
    <name type="scientific">Leptomonas seymouri</name>
    <dbReference type="NCBI Taxonomy" id="5684"/>
    <lineage>
        <taxon>Eukaryota</taxon>
        <taxon>Discoba</taxon>
        <taxon>Euglenozoa</taxon>
        <taxon>Kinetoplastea</taxon>
        <taxon>Metakinetoplastina</taxon>
        <taxon>Trypanosomatida</taxon>
        <taxon>Trypanosomatidae</taxon>
        <taxon>Leishmaniinae</taxon>
        <taxon>Leptomonas</taxon>
    </lineage>
</organism>
<dbReference type="InterPro" id="IPR003959">
    <property type="entry name" value="ATPase_AAA_core"/>
</dbReference>
<accession>A0A0N1I568</accession>
<evidence type="ECO:0000256" key="3">
    <source>
        <dbReference type="ARBA" id="ARBA00006914"/>
    </source>
</evidence>
<dbReference type="FunFam" id="3.10.330.10:FF:000017">
    <property type="entry name" value="Peroxisome biosynthesis protein-like protein"/>
    <property type="match status" value="1"/>
</dbReference>
<evidence type="ECO:0000313" key="12">
    <source>
        <dbReference type="EMBL" id="KPI86744.1"/>
    </source>
</evidence>
<evidence type="ECO:0000256" key="8">
    <source>
        <dbReference type="ARBA" id="ARBA00023136"/>
    </source>
</evidence>
<reference evidence="12 13" key="1">
    <citation type="journal article" date="2015" name="PLoS Pathog.">
        <title>Leptomonas seymouri: Adaptations to the Dixenous Life Cycle Analyzed by Genome Sequencing, Transcriptome Profiling and Co-infection with Leishmania donovani.</title>
        <authorList>
            <person name="Kraeva N."/>
            <person name="Butenko A."/>
            <person name="Hlavacova J."/>
            <person name="Kostygov A."/>
            <person name="Myskova J."/>
            <person name="Grybchuk D."/>
            <person name="Lestinova T."/>
            <person name="Votypka J."/>
            <person name="Volf P."/>
            <person name="Opperdoes F."/>
            <person name="Flegontov P."/>
            <person name="Lukes J."/>
            <person name="Yurchenko V."/>
        </authorList>
    </citation>
    <scope>NUCLEOTIDE SEQUENCE [LARGE SCALE GENOMIC DNA]</scope>
    <source>
        <strain evidence="12 13">ATCC 30220</strain>
    </source>
</reference>
<keyword evidence="13" id="KW-1185">Reference proteome</keyword>
<dbReference type="Pfam" id="PF09262">
    <property type="entry name" value="PEX-1N"/>
    <property type="match status" value="1"/>
</dbReference>
<dbReference type="GO" id="GO:0005524">
    <property type="term" value="F:ATP binding"/>
    <property type="evidence" value="ECO:0007669"/>
    <property type="project" value="UniProtKB-KW"/>
</dbReference>
<dbReference type="PANTHER" id="PTHR23077:SF12">
    <property type="entry name" value="PEROXISOMAL ATPASE PEX1"/>
    <property type="match status" value="1"/>
</dbReference>
<evidence type="ECO:0000256" key="2">
    <source>
        <dbReference type="ARBA" id="ARBA00004496"/>
    </source>
</evidence>
<dbReference type="EMBL" id="LJSK01000118">
    <property type="protein sequence ID" value="KPI86744.1"/>
    <property type="molecule type" value="Genomic_DNA"/>
</dbReference>
<dbReference type="Gene3D" id="1.10.8.60">
    <property type="match status" value="1"/>
</dbReference>
<dbReference type="InterPro" id="IPR029067">
    <property type="entry name" value="CDC48_domain_2-like_sf"/>
</dbReference>
<evidence type="ECO:0000256" key="7">
    <source>
        <dbReference type="ARBA" id="ARBA00022840"/>
    </source>
</evidence>
<comment type="similarity">
    <text evidence="3">Belongs to the AAA ATPase family.</text>
</comment>
<dbReference type="PANTHER" id="PTHR23077">
    <property type="entry name" value="AAA-FAMILY ATPASE"/>
    <property type="match status" value="1"/>
</dbReference>
<dbReference type="Gene3D" id="3.40.50.300">
    <property type="entry name" value="P-loop containing nucleotide triphosphate hydrolases"/>
    <property type="match status" value="2"/>
</dbReference>
<proteinExistence type="inferred from homology"/>
<evidence type="ECO:0000313" key="13">
    <source>
        <dbReference type="Proteomes" id="UP000038009"/>
    </source>
</evidence>
<sequence length="959" mass="102939">MQPSSLEVAVDRSSQHSFVTVSQHYLSSVLQPLYSGRLPPAVPLRITGEKGKEIYIGCLTANPHSLSKFKILFPLTLCSDMGLREGELVECVPLSNAPRATKVLVAPLTVDDSEVVEQNALRIENLLLRQVQVVFPSMIISVAIYAGVSAKVIVTSIECGVSEEKLRSGCATMHEGTHFVIATRVRRDVADEAAANDSPPLWAFVRGRPSLQATAQFRDDTAGVAADAQSGTVRVGSSMAEKYHWKNGTVLSALDCATVATLDKEDLTPGFLRTYLKKVVVSIEKVRKPDEEVEETDVCEMDFLAQVTNVLLTPHAMDVPAAAAVRTAGEAQNDSAAVGGSNTSAAAQSPLILPSSEVSLDDVAKVHGSVVQELRQHLLTALHQSTIPQFASLHQNNVLLCGGKGFGKSTVVRAVLNALPDVHTVSLECGKTKSFSADVAKALTECVLCKPAVLVLENFDSIAPAQQEGNVAAMSAMTQATLECTLTRFCYQFSVRPAGAVVVLATCSSRDAVHESLRSAYCFRQVLTLEALSRASRTVLATQLFPKAPREEVAAATALMDNYTPFDVKQLASRMRAKLAADRSLSLRACAEACVASFTPLAHTGISFLKGDKLSWESIGGLEEAKKVLYNTLVLPIKHPQLFARLPLKTRSGILLYGPSGCGKTFILESLINAESLHCIVINGPEVFGKYIGQSEQKIRDVFERAQAAAPCVVFFDEFDSVAPQRGADDSGVTDRVVNQLLCYLDGVEGRKDVFVVAASSRPDLIDAALLRPGRLDKAVVCPVPSEDDRVAILRSLLRKTSARFSDDELRQVAKRTEKWTPADLSAMVSSANTLVNMRFMENLTKQAAARNEGAGGGLLGGDGEDGFVIAGLGGGATREKVSDAIKPMVHAAAGRSASSKTALAAEQMTMDDLWQSVETTRPSLSEKDILKHERIHALFSKGKSVPPPKPPGTRLVTR</sequence>
<dbReference type="SUPFAM" id="SSF54585">
    <property type="entry name" value="Cdc48 domain 2-like"/>
    <property type="match status" value="1"/>
</dbReference>
<dbReference type="VEuPathDB" id="TriTrypDB:Lsey_0118_0270"/>
<keyword evidence="4" id="KW-0963">Cytoplasm</keyword>
<dbReference type="Gene3D" id="3.10.330.10">
    <property type="match status" value="1"/>
</dbReference>
<feature type="domain" description="AAA+ ATPase" evidence="11">
    <location>
        <begin position="394"/>
        <end position="533"/>
    </location>
</feature>
<feature type="domain" description="AAA+ ATPase" evidence="11">
    <location>
        <begin position="650"/>
        <end position="786"/>
    </location>
</feature>
<comment type="caution">
    <text evidence="12">The sequence shown here is derived from an EMBL/GenBank/DDBJ whole genome shotgun (WGS) entry which is preliminary data.</text>
</comment>
<evidence type="ECO:0000259" key="11">
    <source>
        <dbReference type="SMART" id="SM00382"/>
    </source>
</evidence>
<dbReference type="GO" id="GO:0016558">
    <property type="term" value="P:protein import into peroxisome matrix"/>
    <property type="evidence" value="ECO:0007669"/>
    <property type="project" value="TreeGrafter"/>
</dbReference>
<dbReference type="Proteomes" id="UP000038009">
    <property type="component" value="Unassembled WGS sequence"/>
</dbReference>
<dbReference type="SUPFAM" id="SSF52540">
    <property type="entry name" value="P-loop containing nucleoside triphosphate hydrolases"/>
    <property type="match status" value="2"/>
</dbReference>
<keyword evidence="7" id="KW-0067">ATP-binding</keyword>
<evidence type="ECO:0000256" key="6">
    <source>
        <dbReference type="ARBA" id="ARBA00022801"/>
    </source>
</evidence>
<dbReference type="FunFam" id="3.40.50.300:FF:000567">
    <property type="entry name" value="ATPase, AAA family protein"/>
    <property type="match status" value="1"/>
</dbReference>
<protein>
    <recommendedName>
        <fullName evidence="10">Peroxisomal ATPase PEX1</fullName>
    </recommendedName>
    <alternativeName>
        <fullName evidence="9">Peroxin-1</fullName>
    </alternativeName>
</protein>
<gene>
    <name evidence="12" type="ORF">ABL78_4214</name>
</gene>
<dbReference type="InterPro" id="IPR003593">
    <property type="entry name" value="AAA+_ATPase"/>
</dbReference>
<keyword evidence="5" id="KW-0547">Nucleotide-binding</keyword>
<keyword evidence="6" id="KW-0378">Hydrolase</keyword>
<dbReference type="SMART" id="SM00382">
    <property type="entry name" value="AAA"/>
    <property type="match status" value="2"/>
</dbReference>
<evidence type="ECO:0000256" key="4">
    <source>
        <dbReference type="ARBA" id="ARBA00022490"/>
    </source>
</evidence>
<dbReference type="GO" id="GO:0005778">
    <property type="term" value="C:peroxisomal membrane"/>
    <property type="evidence" value="ECO:0007669"/>
    <property type="project" value="TreeGrafter"/>
</dbReference>
<name>A0A0N1I568_LEPSE</name>
<dbReference type="InterPro" id="IPR003960">
    <property type="entry name" value="ATPase_AAA_CS"/>
</dbReference>
<dbReference type="OMA" id="HFVIATR"/>
<dbReference type="GO" id="GO:0005829">
    <property type="term" value="C:cytosol"/>
    <property type="evidence" value="ECO:0007669"/>
    <property type="project" value="TreeGrafter"/>
</dbReference>
<dbReference type="InterPro" id="IPR015342">
    <property type="entry name" value="PEX1-N_C-lobe"/>
</dbReference>
<dbReference type="AlphaFoldDB" id="A0A0N1I568"/>
<dbReference type="InterPro" id="IPR027417">
    <property type="entry name" value="P-loop_NTPase"/>
</dbReference>
<dbReference type="OrthoDB" id="2187at2759"/>
<evidence type="ECO:0000256" key="9">
    <source>
        <dbReference type="ARBA" id="ARBA00032509"/>
    </source>
</evidence>
<dbReference type="InterPro" id="IPR050168">
    <property type="entry name" value="AAA_ATPase_domain"/>
</dbReference>